<dbReference type="KEGG" id="mpau:ZMTM_02480"/>
<evidence type="ECO:0000256" key="3">
    <source>
        <dbReference type="ARBA" id="ARBA00022605"/>
    </source>
</evidence>
<accession>A0A8D5FXJ5</accession>
<comment type="subunit">
    <text evidence="10">Heterodimer of HisH and HisF.</text>
</comment>
<dbReference type="UniPathway" id="UPA00031">
    <property type="reaction ID" value="UER00010"/>
</dbReference>
<dbReference type="GO" id="GO:0000107">
    <property type="term" value="F:imidazoleglycerol-phosphate synthase activity"/>
    <property type="evidence" value="ECO:0007669"/>
    <property type="project" value="UniProtKB-UniRule"/>
</dbReference>
<proteinExistence type="inferred from homology"/>
<evidence type="ECO:0000256" key="1">
    <source>
        <dbReference type="ARBA" id="ARBA00005091"/>
    </source>
</evidence>
<feature type="active site" evidence="10 11">
    <location>
        <position position="194"/>
    </location>
</feature>
<dbReference type="RefSeq" id="WP_221764553.1">
    <property type="nucleotide sequence ID" value="NZ_AP024110.1"/>
</dbReference>
<gene>
    <name evidence="10 13" type="primary">hisH</name>
    <name evidence="13" type="ORF">ZMTM_02480</name>
</gene>
<keyword evidence="3 10" id="KW-0028">Amino-acid biosynthesis</keyword>
<evidence type="ECO:0000256" key="7">
    <source>
        <dbReference type="ARBA" id="ARBA00023239"/>
    </source>
</evidence>
<keyword evidence="14" id="KW-1185">Reference proteome</keyword>
<evidence type="ECO:0000313" key="13">
    <source>
        <dbReference type="EMBL" id="BCM23989.1"/>
    </source>
</evidence>
<dbReference type="GO" id="GO:0005737">
    <property type="term" value="C:cytoplasm"/>
    <property type="evidence" value="ECO:0007669"/>
    <property type="project" value="UniProtKB-SubCell"/>
</dbReference>
<evidence type="ECO:0000256" key="8">
    <source>
        <dbReference type="ARBA" id="ARBA00047838"/>
    </source>
</evidence>
<keyword evidence="6 10" id="KW-0368">Histidine biosynthesis</keyword>
<evidence type="ECO:0000259" key="12">
    <source>
        <dbReference type="Pfam" id="PF00117"/>
    </source>
</evidence>
<keyword evidence="2 10" id="KW-0963">Cytoplasm</keyword>
<dbReference type="PROSITE" id="PS51273">
    <property type="entry name" value="GATASE_TYPE_1"/>
    <property type="match status" value="1"/>
</dbReference>
<keyword evidence="7 10" id="KW-0456">Lyase</keyword>
<feature type="active site" evidence="10 11">
    <location>
        <position position="192"/>
    </location>
</feature>
<dbReference type="AlphaFoldDB" id="A0A8D5FXJ5"/>
<dbReference type="InterPro" id="IPR029062">
    <property type="entry name" value="Class_I_gatase-like"/>
</dbReference>
<dbReference type="Gene3D" id="3.40.50.880">
    <property type="match status" value="1"/>
</dbReference>
<dbReference type="PANTHER" id="PTHR42701">
    <property type="entry name" value="IMIDAZOLE GLYCEROL PHOSPHATE SYNTHASE SUBUNIT HISH"/>
    <property type="match status" value="1"/>
</dbReference>
<dbReference type="EC" id="4.3.2.10" evidence="10"/>
<feature type="active site" description="Nucleophile" evidence="10 11">
    <location>
        <position position="82"/>
    </location>
</feature>
<dbReference type="CDD" id="cd01748">
    <property type="entry name" value="GATase1_IGP_Synthase"/>
    <property type="match status" value="1"/>
</dbReference>
<evidence type="ECO:0000256" key="10">
    <source>
        <dbReference type="HAMAP-Rule" id="MF_00278"/>
    </source>
</evidence>
<dbReference type="GO" id="GO:0016829">
    <property type="term" value="F:lyase activity"/>
    <property type="evidence" value="ECO:0007669"/>
    <property type="project" value="UniProtKB-KW"/>
</dbReference>
<dbReference type="GO" id="GO:0000105">
    <property type="term" value="P:L-histidine biosynthetic process"/>
    <property type="evidence" value="ECO:0007669"/>
    <property type="project" value="UniProtKB-UniRule"/>
</dbReference>
<comment type="function">
    <text evidence="10">IGPS catalyzes the conversion of PRFAR and glutamine to IGP, AICAR and glutamate. The HisH subunit catalyzes the hydrolysis of glutamine to glutamate and ammonia as part of the synthesis of IGP and AICAR. The resulting ammonia molecule is channeled to the active site of HisF.</text>
</comment>
<sequence>MIDIAVVDYGMGNLRSVSKALEHVATDKKVVVTSNPQDIAEAERVVFPGQGAMPDCVRELDSRGLREAVIAAAASKPFLGICIGLQLLFDHSEEGNADGLGIFAGQVKRFSAVDMHDVQGHKLKVPHMGWNEVYQSQSHPLWAGIENGERFYYVHSYYVAPQETALVAGYSEYPKRFTSVVAKDNIFAVQFHPEKSQHAGLKLLSNFVQWNGHS</sequence>
<comment type="catalytic activity">
    <reaction evidence="9 10">
        <text>L-glutamine + H2O = L-glutamate + NH4(+)</text>
        <dbReference type="Rhea" id="RHEA:15889"/>
        <dbReference type="ChEBI" id="CHEBI:15377"/>
        <dbReference type="ChEBI" id="CHEBI:28938"/>
        <dbReference type="ChEBI" id="CHEBI:29985"/>
        <dbReference type="ChEBI" id="CHEBI:58359"/>
        <dbReference type="EC" id="3.5.1.2"/>
    </reaction>
</comment>
<dbReference type="SUPFAM" id="SSF52317">
    <property type="entry name" value="Class I glutamine amidotransferase-like"/>
    <property type="match status" value="1"/>
</dbReference>
<dbReference type="EMBL" id="AP024110">
    <property type="protein sequence ID" value="BCM23989.1"/>
    <property type="molecule type" value="Genomic_DNA"/>
</dbReference>
<dbReference type="PIRSF" id="PIRSF000495">
    <property type="entry name" value="Amidotransf_hisH"/>
    <property type="match status" value="1"/>
</dbReference>
<protein>
    <recommendedName>
        <fullName evidence="10">Imidazole glycerol phosphate synthase subunit HisH</fullName>
        <ecNumber evidence="10">4.3.2.10</ecNumber>
    </recommendedName>
    <alternativeName>
        <fullName evidence="10">IGP synthase glutaminase subunit</fullName>
        <ecNumber evidence="10">3.5.1.2</ecNumber>
    </alternativeName>
    <alternativeName>
        <fullName evidence="10">IGP synthase subunit HisH</fullName>
    </alternativeName>
    <alternativeName>
        <fullName evidence="10">ImGP synthase subunit HisH</fullName>
        <shortName evidence="10">IGPS subunit HisH</shortName>
    </alternativeName>
</protein>
<evidence type="ECO:0000313" key="14">
    <source>
        <dbReference type="Proteomes" id="UP000826722"/>
    </source>
</evidence>
<dbReference type="InterPro" id="IPR010139">
    <property type="entry name" value="Imidazole-glycPsynth_HisH"/>
</dbReference>
<keyword evidence="5 10" id="KW-0315">Glutamine amidotransferase</keyword>
<dbReference type="EC" id="3.5.1.2" evidence="10"/>
<dbReference type="PANTHER" id="PTHR42701:SF2">
    <property type="entry name" value="IMIDAZOLE GLYCEROL PHOSPHATE SYNTHASE SUBUNIT HISH 1"/>
    <property type="match status" value="1"/>
</dbReference>
<name>A0A8D5FXJ5_9PROT</name>
<organism evidence="13 14">
    <name type="scientific">Methyloradius palustris</name>
    <dbReference type="NCBI Taxonomy" id="2778876"/>
    <lineage>
        <taxon>Bacteria</taxon>
        <taxon>Pseudomonadati</taxon>
        <taxon>Pseudomonadota</taxon>
        <taxon>Betaproteobacteria</taxon>
        <taxon>Nitrosomonadales</taxon>
        <taxon>Methylophilaceae</taxon>
        <taxon>Methyloradius</taxon>
    </lineage>
</organism>
<dbReference type="NCBIfam" id="TIGR01855">
    <property type="entry name" value="IMP_synth_hisH"/>
    <property type="match status" value="1"/>
</dbReference>
<evidence type="ECO:0000256" key="11">
    <source>
        <dbReference type="PIRSR" id="PIRSR000495-1"/>
    </source>
</evidence>
<feature type="domain" description="Glutamine amidotransferase" evidence="12">
    <location>
        <begin position="6"/>
        <end position="207"/>
    </location>
</feature>
<reference evidence="13" key="1">
    <citation type="journal article" date="2021" name="Arch. Microbiol.">
        <title>Methyloradius palustris gen. nov., sp. nov., a methanol-oxidizing bacterium isolated from snow.</title>
        <authorList>
            <person name="Miyadera T."/>
            <person name="Kojima H."/>
            <person name="Fukui M."/>
        </authorList>
    </citation>
    <scope>NUCLEOTIDE SEQUENCE</scope>
    <source>
        <strain evidence="13">Zm11</strain>
    </source>
</reference>
<evidence type="ECO:0000256" key="6">
    <source>
        <dbReference type="ARBA" id="ARBA00023102"/>
    </source>
</evidence>
<dbReference type="GO" id="GO:0004359">
    <property type="term" value="F:glutaminase activity"/>
    <property type="evidence" value="ECO:0007669"/>
    <property type="project" value="UniProtKB-EC"/>
</dbReference>
<comment type="subcellular location">
    <subcellularLocation>
        <location evidence="10">Cytoplasm</location>
    </subcellularLocation>
</comment>
<evidence type="ECO:0000256" key="9">
    <source>
        <dbReference type="ARBA" id="ARBA00049534"/>
    </source>
</evidence>
<evidence type="ECO:0000256" key="4">
    <source>
        <dbReference type="ARBA" id="ARBA00022801"/>
    </source>
</evidence>
<evidence type="ECO:0000256" key="5">
    <source>
        <dbReference type="ARBA" id="ARBA00022962"/>
    </source>
</evidence>
<evidence type="ECO:0000256" key="2">
    <source>
        <dbReference type="ARBA" id="ARBA00022490"/>
    </source>
</evidence>
<keyword evidence="4 10" id="KW-0378">Hydrolase</keyword>
<dbReference type="Proteomes" id="UP000826722">
    <property type="component" value="Chromosome"/>
</dbReference>
<dbReference type="Pfam" id="PF00117">
    <property type="entry name" value="GATase"/>
    <property type="match status" value="1"/>
</dbReference>
<comment type="catalytic activity">
    <reaction evidence="8 10">
        <text>5-[(5-phospho-1-deoxy-D-ribulos-1-ylimino)methylamino]-1-(5-phospho-beta-D-ribosyl)imidazole-4-carboxamide + L-glutamine = D-erythro-1-(imidazol-4-yl)glycerol 3-phosphate + 5-amino-1-(5-phospho-beta-D-ribosyl)imidazole-4-carboxamide + L-glutamate + H(+)</text>
        <dbReference type="Rhea" id="RHEA:24793"/>
        <dbReference type="ChEBI" id="CHEBI:15378"/>
        <dbReference type="ChEBI" id="CHEBI:29985"/>
        <dbReference type="ChEBI" id="CHEBI:58278"/>
        <dbReference type="ChEBI" id="CHEBI:58359"/>
        <dbReference type="ChEBI" id="CHEBI:58475"/>
        <dbReference type="ChEBI" id="CHEBI:58525"/>
        <dbReference type="EC" id="4.3.2.10"/>
    </reaction>
</comment>
<dbReference type="InterPro" id="IPR017926">
    <property type="entry name" value="GATASE"/>
</dbReference>
<dbReference type="HAMAP" id="MF_00278">
    <property type="entry name" value="HisH"/>
    <property type="match status" value="1"/>
</dbReference>
<comment type="pathway">
    <text evidence="1 10">Amino-acid biosynthesis; L-histidine biosynthesis; L-histidine from 5-phospho-alpha-D-ribose 1-diphosphate: step 5/9.</text>
</comment>